<organism evidence="1 2">
    <name type="scientific">Molorchus minor</name>
    <dbReference type="NCBI Taxonomy" id="1323400"/>
    <lineage>
        <taxon>Eukaryota</taxon>
        <taxon>Metazoa</taxon>
        <taxon>Ecdysozoa</taxon>
        <taxon>Arthropoda</taxon>
        <taxon>Hexapoda</taxon>
        <taxon>Insecta</taxon>
        <taxon>Pterygota</taxon>
        <taxon>Neoptera</taxon>
        <taxon>Endopterygota</taxon>
        <taxon>Coleoptera</taxon>
        <taxon>Polyphaga</taxon>
        <taxon>Cucujiformia</taxon>
        <taxon>Chrysomeloidea</taxon>
        <taxon>Cerambycidae</taxon>
        <taxon>Lamiinae</taxon>
        <taxon>Monochamini</taxon>
        <taxon>Molorchus</taxon>
    </lineage>
</organism>
<proteinExistence type="predicted"/>
<keyword evidence="2" id="KW-1185">Reference proteome</keyword>
<evidence type="ECO:0000313" key="1">
    <source>
        <dbReference type="EMBL" id="KAJ8985590.1"/>
    </source>
</evidence>
<dbReference type="Proteomes" id="UP001162164">
    <property type="component" value="Unassembled WGS sequence"/>
</dbReference>
<name>A0ABQ9K5D2_9CUCU</name>
<reference evidence="1" key="1">
    <citation type="journal article" date="2023" name="Insect Mol. Biol.">
        <title>Genome sequencing provides insights into the evolution of gene families encoding plant cell wall-degrading enzymes in longhorned beetles.</title>
        <authorList>
            <person name="Shin N.R."/>
            <person name="Okamura Y."/>
            <person name="Kirsch R."/>
            <person name="Pauchet Y."/>
        </authorList>
    </citation>
    <scope>NUCLEOTIDE SEQUENCE</scope>
    <source>
        <strain evidence="1">MMC_N1</strain>
    </source>
</reference>
<dbReference type="EMBL" id="JAPWTJ010000010">
    <property type="protein sequence ID" value="KAJ8985590.1"/>
    <property type="molecule type" value="Genomic_DNA"/>
</dbReference>
<evidence type="ECO:0000313" key="2">
    <source>
        <dbReference type="Proteomes" id="UP001162164"/>
    </source>
</evidence>
<evidence type="ECO:0008006" key="3">
    <source>
        <dbReference type="Google" id="ProtNLM"/>
    </source>
</evidence>
<comment type="caution">
    <text evidence="1">The sequence shown here is derived from an EMBL/GenBank/DDBJ whole genome shotgun (WGS) entry which is preliminary data.</text>
</comment>
<gene>
    <name evidence="1" type="ORF">NQ317_015081</name>
</gene>
<accession>A0ABQ9K5D2</accession>
<sequence>MGYTRDICKALFLRRSPFILFNVTSMVNGFLLVDRRISLASGRQKDKYFVCCSLWVLKHVHNYNCKISGKRVYIKSETKRVVLVNLDRRRDAANAMPL</sequence>
<protein>
    <recommendedName>
        <fullName evidence="3">Ribosomal protein L28</fullName>
    </recommendedName>
</protein>